<accession>A0A5B8L532</accession>
<dbReference type="PANTHER" id="PTHR30537:SF3">
    <property type="entry name" value="TRANSCRIPTIONAL REGULATORY PROTEIN"/>
    <property type="match status" value="1"/>
</dbReference>
<dbReference type="InterPro" id="IPR036390">
    <property type="entry name" value="WH_DNA-bd_sf"/>
</dbReference>
<dbReference type="GO" id="GO:0043565">
    <property type="term" value="F:sequence-specific DNA binding"/>
    <property type="evidence" value="ECO:0007669"/>
    <property type="project" value="TreeGrafter"/>
</dbReference>
<dbReference type="InterPro" id="IPR036388">
    <property type="entry name" value="WH-like_DNA-bd_sf"/>
</dbReference>
<evidence type="ECO:0000256" key="1">
    <source>
        <dbReference type="ARBA" id="ARBA00009437"/>
    </source>
</evidence>
<dbReference type="OrthoDB" id="9813056at2"/>
<dbReference type="PROSITE" id="PS50931">
    <property type="entry name" value="HTH_LYSR"/>
    <property type="match status" value="1"/>
</dbReference>
<dbReference type="Pfam" id="PF03466">
    <property type="entry name" value="LysR_substrate"/>
    <property type="match status" value="1"/>
</dbReference>
<evidence type="ECO:0000259" key="5">
    <source>
        <dbReference type="PROSITE" id="PS50931"/>
    </source>
</evidence>
<evidence type="ECO:0000256" key="2">
    <source>
        <dbReference type="ARBA" id="ARBA00023015"/>
    </source>
</evidence>
<proteinExistence type="inferred from homology"/>
<sequence>MQIDDVLVFLQISSTGSLSAAARAAAKPKATISHQLRRLEDELGTPLFIRSTNRLVLNDAGRSFLDHAKNIRRACERGVDAARRSRNITVGTLRVASSGEFSSNLVGPLVLHFARHHPQLRLEVMVLRGDALISSRDSLDCILYLGEPPMPQVAELTARLLGRFAFGLYASPGYLARNGHPQAPSELRGHDLIGFHNGETTTLWELADGEHEFSLQPSTRFLTNDYWVLKLAAIHNHGIAFMPTFFAALEVEHGLLEPVLPKWRSTEIPMYALFASHRLANPNLRTLIDSVSQNFSTIFDYDYYACHNPALDRGAVAERRLPRL</sequence>
<evidence type="ECO:0000313" key="6">
    <source>
        <dbReference type="EMBL" id="QDZ02810.1"/>
    </source>
</evidence>
<reference evidence="6" key="1">
    <citation type="submission" date="2020-04" db="EMBL/GenBank/DDBJ databases">
        <title>Nitratireductor sp. nov. isolated from mangrove soil.</title>
        <authorList>
            <person name="Ye Y."/>
        </authorList>
    </citation>
    <scope>NUCLEOTIDE SEQUENCE</scope>
    <source>
        <strain evidence="6">SY7</strain>
    </source>
</reference>
<keyword evidence="7" id="KW-1185">Reference proteome</keyword>
<evidence type="ECO:0000256" key="4">
    <source>
        <dbReference type="ARBA" id="ARBA00023163"/>
    </source>
</evidence>
<dbReference type="EMBL" id="CP042301">
    <property type="protein sequence ID" value="QDZ02810.1"/>
    <property type="molecule type" value="Genomic_DNA"/>
</dbReference>
<keyword evidence="4" id="KW-0804">Transcription</keyword>
<dbReference type="InterPro" id="IPR000847">
    <property type="entry name" value="LysR_HTH_N"/>
</dbReference>
<dbReference type="Pfam" id="PF00126">
    <property type="entry name" value="HTH_1"/>
    <property type="match status" value="1"/>
</dbReference>
<evidence type="ECO:0000256" key="3">
    <source>
        <dbReference type="ARBA" id="ARBA00023125"/>
    </source>
</evidence>
<comment type="similarity">
    <text evidence="1">Belongs to the LysR transcriptional regulatory family.</text>
</comment>
<dbReference type="Gene3D" id="3.40.190.290">
    <property type="match status" value="1"/>
</dbReference>
<keyword evidence="3" id="KW-0238">DNA-binding</keyword>
<dbReference type="PANTHER" id="PTHR30537">
    <property type="entry name" value="HTH-TYPE TRANSCRIPTIONAL REGULATOR"/>
    <property type="match status" value="1"/>
</dbReference>
<dbReference type="KEGG" id="niy:FQ775_21910"/>
<dbReference type="Gene3D" id="1.10.10.10">
    <property type="entry name" value="Winged helix-like DNA-binding domain superfamily/Winged helix DNA-binding domain"/>
    <property type="match status" value="1"/>
</dbReference>
<feature type="domain" description="HTH lysR-type" evidence="5">
    <location>
        <begin position="1"/>
        <end position="58"/>
    </location>
</feature>
<name>A0A5B8L532_9HYPH</name>
<keyword evidence="2" id="KW-0805">Transcription regulation</keyword>
<dbReference type="SUPFAM" id="SSF53850">
    <property type="entry name" value="Periplasmic binding protein-like II"/>
    <property type="match status" value="1"/>
</dbReference>
<evidence type="ECO:0000313" key="7">
    <source>
        <dbReference type="Proteomes" id="UP000321389"/>
    </source>
</evidence>
<dbReference type="CDD" id="cd08422">
    <property type="entry name" value="PBP2_CrgA_like"/>
    <property type="match status" value="1"/>
</dbReference>
<dbReference type="RefSeq" id="WP_146301444.1">
    <property type="nucleotide sequence ID" value="NZ_CP042301.2"/>
</dbReference>
<gene>
    <name evidence="6" type="ORF">FQ775_21910</name>
</gene>
<dbReference type="GO" id="GO:0003700">
    <property type="term" value="F:DNA-binding transcription factor activity"/>
    <property type="evidence" value="ECO:0007669"/>
    <property type="project" value="InterPro"/>
</dbReference>
<dbReference type="InterPro" id="IPR058163">
    <property type="entry name" value="LysR-type_TF_proteobact-type"/>
</dbReference>
<organism evidence="6 7">
    <name type="scientific">Nitratireductor mangrovi</name>
    <dbReference type="NCBI Taxonomy" id="2599600"/>
    <lineage>
        <taxon>Bacteria</taxon>
        <taxon>Pseudomonadati</taxon>
        <taxon>Pseudomonadota</taxon>
        <taxon>Alphaproteobacteria</taxon>
        <taxon>Hyphomicrobiales</taxon>
        <taxon>Phyllobacteriaceae</taxon>
        <taxon>Nitratireductor</taxon>
    </lineage>
</organism>
<dbReference type="InterPro" id="IPR005119">
    <property type="entry name" value="LysR_subst-bd"/>
</dbReference>
<protein>
    <submittedName>
        <fullName evidence="6">LysR family transcriptional regulator</fullName>
    </submittedName>
</protein>
<dbReference type="GO" id="GO:0006351">
    <property type="term" value="P:DNA-templated transcription"/>
    <property type="evidence" value="ECO:0007669"/>
    <property type="project" value="TreeGrafter"/>
</dbReference>
<dbReference type="AlphaFoldDB" id="A0A5B8L532"/>
<dbReference type="SUPFAM" id="SSF46785">
    <property type="entry name" value="Winged helix' DNA-binding domain"/>
    <property type="match status" value="1"/>
</dbReference>
<dbReference type="Proteomes" id="UP000321389">
    <property type="component" value="Chromosome"/>
</dbReference>